<dbReference type="AlphaFoldDB" id="T1F0P7"/>
<evidence type="ECO:0000313" key="4">
    <source>
        <dbReference type="EnsemblMetazoa" id="HelroP168546"/>
    </source>
</evidence>
<dbReference type="GO" id="GO:0061172">
    <property type="term" value="P:regulation of establishment of bipolar cell polarity"/>
    <property type="evidence" value="ECO:0000318"/>
    <property type="project" value="GO_Central"/>
</dbReference>
<dbReference type="GeneID" id="20202397"/>
<dbReference type="GO" id="GO:0000132">
    <property type="term" value="P:establishment of mitotic spindle orientation"/>
    <property type="evidence" value="ECO:0000318"/>
    <property type="project" value="GO_Central"/>
</dbReference>
<protein>
    <recommendedName>
        <fullName evidence="2">ENTH domain-containing protein</fullName>
    </recommendedName>
</protein>
<evidence type="ECO:0000313" key="3">
    <source>
        <dbReference type="EMBL" id="ESO09545.1"/>
    </source>
</evidence>
<dbReference type="GO" id="GO:0005819">
    <property type="term" value="C:spindle"/>
    <property type="evidence" value="ECO:0000318"/>
    <property type="project" value="GO_Central"/>
</dbReference>
<sequence>MVEPSSPMHQDNPPQRNLPVFNRTKRYASTFSRIAFNRQQDNNDAESTHKIGVNHRGDGRVYSSQRQLGAFKSIRKRKLFGKRVSEIPFTISDDSDDDVDNKSYYNASQYFFQNQNLHHSHRRYKHNQSHSNCCYTDAEKRRKVLLKSITSINDVDARSKISICDNTFDDNRDQRWMTPSSDRSKLTRRCSSVMSFRQLLASADMTDNCNGIDDSGMLLNNNNYKNSSPKRTMENFKTHQNEEFFGKLDRMRTNLANNCLSKFGKHCIPLMKALNKDNTYNNILEAHIGPIKNDNKRQANFVKGLLLSKHLTNVTKGLYISCTLQSTGKILVTSHNLLPTVNVDSENVADLESHFFWLMKVTSDWSLLTNIKQAMKKEVPSCKKTEQNSFLFKYAILKAVNILQKITGNEKLGHLHTNILSGTDCNVFMFINNDFNAKSKSSLNSSPVPSSSLPTLSWMPLGKLSSSSTVPNKKQKISGMLNDLTSNCKNFLRESKNLDEQLKSGVYISYMYLACHLQHGMQILVSRQTPNNFPSTRIDDYPSSGNNTQTTDSCLKILNGLQSNKFDDMEDNFKSMICSKIRQFEDATYAQLPFTLETSLASSPSSETQKTKRDKPVEAICNRLHTSILHLNDQVKMILLAPPHSLFCPLITQDAISPLPDSFFLPMRTFEMIQLRTYQPQIYQKYCQLSVILELALEICKSRKTALDAGSKQPEGEYRSAMLSVNAKLSELKRDIEDTWTRYRWIGDAIKEARFQIIFDKIVTVKHTITGQDYARSILKATTDEIAAPKKKHLDC</sequence>
<organism evidence="4 5">
    <name type="scientific">Helobdella robusta</name>
    <name type="common">Californian leech</name>
    <dbReference type="NCBI Taxonomy" id="6412"/>
    <lineage>
        <taxon>Eukaryota</taxon>
        <taxon>Metazoa</taxon>
        <taxon>Spiralia</taxon>
        <taxon>Lophotrochozoa</taxon>
        <taxon>Annelida</taxon>
        <taxon>Clitellata</taxon>
        <taxon>Hirudinea</taxon>
        <taxon>Rhynchobdellida</taxon>
        <taxon>Glossiphoniidae</taxon>
        <taxon>Helobdella</taxon>
    </lineage>
</organism>
<dbReference type="EMBL" id="AMQM01002985">
    <property type="status" value="NOT_ANNOTATED_CDS"/>
    <property type="molecule type" value="Genomic_DNA"/>
</dbReference>
<dbReference type="EMBL" id="KB095959">
    <property type="protein sequence ID" value="ESO09545.1"/>
    <property type="molecule type" value="Genomic_DNA"/>
</dbReference>
<dbReference type="KEGG" id="hro:HELRODRAFT_168546"/>
<dbReference type="PANTHER" id="PTHR21437">
    <property type="entry name" value="WIDE AWAKE"/>
    <property type="match status" value="1"/>
</dbReference>
<feature type="domain" description="ENTH" evidence="2">
    <location>
        <begin position="766"/>
        <end position="796"/>
    </location>
</feature>
<dbReference type="eggNOG" id="KOG4485">
    <property type="taxonomic scope" value="Eukaryota"/>
</dbReference>
<accession>T1F0P7</accession>
<dbReference type="RefSeq" id="XP_009012638.1">
    <property type="nucleotide sequence ID" value="XM_009014390.1"/>
</dbReference>
<reference evidence="4" key="3">
    <citation type="submission" date="2015-06" db="UniProtKB">
        <authorList>
            <consortium name="EnsemblMetazoa"/>
        </authorList>
    </citation>
    <scope>IDENTIFICATION</scope>
</reference>
<dbReference type="InterPro" id="IPR013809">
    <property type="entry name" value="ENTH"/>
</dbReference>
<feature type="region of interest" description="Disordered" evidence="1">
    <location>
        <begin position="1"/>
        <end position="20"/>
    </location>
</feature>
<dbReference type="Gene3D" id="1.25.40.90">
    <property type="match status" value="1"/>
</dbReference>
<keyword evidence="5" id="KW-1185">Reference proteome</keyword>
<feature type="region of interest" description="Disordered" evidence="1">
    <location>
        <begin position="38"/>
        <end position="59"/>
    </location>
</feature>
<gene>
    <name evidence="4" type="primary">20202397</name>
    <name evidence="3" type="ORF">HELRODRAFT_168546</name>
</gene>
<dbReference type="HOGENOM" id="CLU_357996_0_0_1"/>
<evidence type="ECO:0000256" key="1">
    <source>
        <dbReference type="SAM" id="MobiDB-lite"/>
    </source>
</evidence>
<dbReference type="EnsemblMetazoa" id="HelroT168546">
    <property type="protein sequence ID" value="HelroP168546"/>
    <property type="gene ID" value="HelroG168546"/>
</dbReference>
<dbReference type="Proteomes" id="UP000015101">
    <property type="component" value="Unassembled WGS sequence"/>
</dbReference>
<dbReference type="InterPro" id="IPR008942">
    <property type="entry name" value="ENTH_VHS"/>
</dbReference>
<reference evidence="3 5" key="2">
    <citation type="journal article" date="2013" name="Nature">
        <title>Insights into bilaterian evolution from three spiralian genomes.</title>
        <authorList>
            <person name="Simakov O."/>
            <person name="Marletaz F."/>
            <person name="Cho S.J."/>
            <person name="Edsinger-Gonzales E."/>
            <person name="Havlak P."/>
            <person name="Hellsten U."/>
            <person name="Kuo D.H."/>
            <person name="Larsson T."/>
            <person name="Lv J."/>
            <person name="Arendt D."/>
            <person name="Savage R."/>
            <person name="Osoegawa K."/>
            <person name="de Jong P."/>
            <person name="Grimwood J."/>
            <person name="Chapman J.A."/>
            <person name="Shapiro H."/>
            <person name="Aerts A."/>
            <person name="Otillar R.P."/>
            <person name="Terry A.Y."/>
            <person name="Boore J.L."/>
            <person name="Grigoriev I.V."/>
            <person name="Lindberg D.R."/>
            <person name="Seaver E.C."/>
            <person name="Weisblat D.A."/>
            <person name="Putnam N.H."/>
            <person name="Rokhsar D.S."/>
        </authorList>
    </citation>
    <scope>NUCLEOTIDE SEQUENCE</scope>
</reference>
<reference evidence="5" key="1">
    <citation type="submission" date="2012-12" db="EMBL/GenBank/DDBJ databases">
        <authorList>
            <person name="Hellsten U."/>
            <person name="Grimwood J."/>
            <person name="Chapman J.A."/>
            <person name="Shapiro H."/>
            <person name="Aerts A."/>
            <person name="Otillar R.P."/>
            <person name="Terry A.Y."/>
            <person name="Boore J.L."/>
            <person name="Simakov O."/>
            <person name="Marletaz F."/>
            <person name="Cho S.-J."/>
            <person name="Edsinger-Gonzales E."/>
            <person name="Havlak P."/>
            <person name="Kuo D.-H."/>
            <person name="Larsson T."/>
            <person name="Lv J."/>
            <person name="Arendt D."/>
            <person name="Savage R."/>
            <person name="Osoegawa K."/>
            <person name="de Jong P."/>
            <person name="Lindberg D.R."/>
            <person name="Seaver E.C."/>
            <person name="Weisblat D.A."/>
            <person name="Putnam N.H."/>
            <person name="Grigoriev I.V."/>
            <person name="Rokhsar D.S."/>
        </authorList>
    </citation>
    <scope>NUCLEOTIDE SEQUENCE</scope>
</reference>
<dbReference type="OrthoDB" id="2428204at2759"/>
<dbReference type="InParanoid" id="T1F0P7"/>
<name>T1F0P7_HELRO</name>
<dbReference type="PROSITE" id="PS50942">
    <property type="entry name" value="ENTH"/>
    <property type="match status" value="1"/>
</dbReference>
<evidence type="ECO:0000259" key="2">
    <source>
        <dbReference type="PROSITE" id="PS50942"/>
    </source>
</evidence>
<dbReference type="InterPro" id="IPR039269">
    <property type="entry name" value="ANKFN1"/>
</dbReference>
<dbReference type="PANTHER" id="PTHR21437:SF1">
    <property type="entry name" value="WIDE AWAKE"/>
    <property type="match status" value="1"/>
</dbReference>
<proteinExistence type="predicted"/>
<evidence type="ECO:0000313" key="5">
    <source>
        <dbReference type="Proteomes" id="UP000015101"/>
    </source>
</evidence>
<dbReference type="CTD" id="20202397"/>